<feature type="domain" description="Fe2OG dioxygenase" evidence="2">
    <location>
        <begin position="56"/>
        <end position="161"/>
    </location>
</feature>
<dbReference type="InterPro" id="IPR044861">
    <property type="entry name" value="IPNS-like_FE2OG_OXY"/>
</dbReference>
<dbReference type="STRING" id="983644.G3JCN7"/>
<evidence type="ECO:0000259" key="2">
    <source>
        <dbReference type="PROSITE" id="PS51471"/>
    </source>
</evidence>
<dbReference type="HOGENOM" id="CLU_110772_0_0_1"/>
<comment type="similarity">
    <text evidence="1">Belongs to the iron/ascorbate-dependent oxidoreductase family.</text>
</comment>
<dbReference type="InterPro" id="IPR005123">
    <property type="entry name" value="Oxoglu/Fe-dep_dioxygenase_dom"/>
</dbReference>
<dbReference type="Proteomes" id="UP000001610">
    <property type="component" value="Unassembled WGS sequence"/>
</dbReference>
<dbReference type="GeneID" id="18164147"/>
<sequence>MPKLPYPAPIEARRLRMQTLLASLDSIGQVILGALAAAMRLAPACDFSQRHRPDRPSTSTFGMLRYPTLSADDAASAGHAVHTDEGTLTILFASDYGLQTRSAATQRWAFVEPRTGHAVVNLGDSLRFLSGGRLKACLHRVAPLPGRTILERYSLAYFMRPEDDACFTDTAGRAWTSTEWHIQRFSAHAQVPV</sequence>
<dbReference type="RefSeq" id="XP_006667335.1">
    <property type="nucleotide sequence ID" value="XM_006667272.1"/>
</dbReference>
<dbReference type="PROSITE" id="PS51471">
    <property type="entry name" value="FE2OG_OXY"/>
    <property type="match status" value="1"/>
</dbReference>
<evidence type="ECO:0000313" key="3">
    <source>
        <dbReference type="EMBL" id="EGX93849.1"/>
    </source>
</evidence>
<proteinExistence type="inferred from homology"/>
<dbReference type="OrthoDB" id="288590at2759"/>
<dbReference type="Pfam" id="PF03171">
    <property type="entry name" value="2OG-FeII_Oxy"/>
    <property type="match status" value="1"/>
</dbReference>
<dbReference type="eggNOG" id="KOG0143">
    <property type="taxonomic scope" value="Eukaryota"/>
</dbReference>
<dbReference type="AlphaFoldDB" id="G3JCN7"/>
<dbReference type="InterPro" id="IPR027443">
    <property type="entry name" value="IPNS-like_sf"/>
</dbReference>
<evidence type="ECO:0000313" key="4">
    <source>
        <dbReference type="Proteomes" id="UP000001610"/>
    </source>
</evidence>
<reference evidence="3 4" key="1">
    <citation type="journal article" date="2011" name="Genome Biol.">
        <title>Genome sequence of the insect pathogenic fungus Cordyceps militaris, a valued traditional Chinese medicine.</title>
        <authorList>
            <person name="Zheng P."/>
            <person name="Xia Y."/>
            <person name="Xiao G."/>
            <person name="Xiong C."/>
            <person name="Hu X."/>
            <person name="Zhang S."/>
            <person name="Zheng H."/>
            <person name="Huang Y."/>
            <person name="Zhou Y."/>
            <person name="Wang S."/>
            <person name="Zhao G.P."/>
            <person name="Liu X."/>
            <person name="St Leger R.J."/>
            <person name="Wang C."/>
        </authorList>
    </citation>
    <scope>NUCLEOTIDE SEQUENCE [LARGE SCALE GENOMIC DNA]</scope>
    <source>
        <strain evidence="3 4">CM01</strain>
    </source>
</reference>
<organism evidence="3 4">
    <name type="scientific">Cordyceps militaris (strain CM01)</name>
    <name type="common">Caterpillar fungus</name>
    <dbReference type="NCBI Taxonomy" id="983644"/>
    <lineage>
        <taxon>Eukaryota</taxon>
        <taxon>Fungi</taxon>
        <taxon>Dikarya</taxon>
        <taxon>Ascomycota</taxon>
        <taxon>Pezizomycotina</taxon>
        <taxon>Sordariomycetes</taxon>
        <taxon>Hypocreomycetidae</taxon>
        <taxon>Hypocreales</taxon>
        <taxon>Cordycipitaceae</taxon>
        <taxon>Cordyceps</taxon>
    </lineage>
</organism>
<name>G3JCN7_CORMM</name>
<dbReference type="VEuPathDB" id="FungiDB:CCM_02119"/>
<accession>G3JCN7</accession>
<dbReference type="EMBL" id="JH126400">
    <property type="protein sequence ID" value="EGX93849.1"/>
    <property type="molecule type" value="Genomic_DNA"/>
</dbReference>
<dbReference type="SUPFAM" id="SSF51197">
    <property type="entry name" value="Clavaminate synthase-like"/>
    <property type="match status" value="1"/>
</dbReference>
<dbReference type="KEGG" id="cmt:CCM_02119"/>
<dbReference type="InParanoid" id="G3JCN7"/>
<keyword evidence="4" id="KW-1185">Reference proteome</keyword>
<dbReference type="Gene3D" id="2.60.120.330">
    <property type="entry name" value="B-lactam Antibiotic, Isopenicillin N Synthase, Chain"/>
    <property type="match status" value="1"/>
</dbReference>
<dbReference type="InterPro" id="IPR050231">
    <property type="entry name" value="Iron_ascorbate_oxido_reductase"/>
</dbReference>
<evidence type="ECO:0000256" key="1">
    <source>
        <dbReference type="ARBA" id="ARBA00008056"/>
    </source>
</evidence>
<dbReference type="PANTHER" id="PTHR47990">
    <property type="entry name" value="2-OXOGLUTARATE (2OG) AND FE(II)-DEPENDENT OXYGENASE SUPERFAMILY PROTEIN-RELATED"/>
    <property type="match status" value="1"/>
</dbReference>
<protein>
    <submittedName>
        <fullName evidence="3">Gibberellin 3-beta hydroxylase, putative</fullName>
    </submittedName>
</protein>
<dbReference type="OMA" id="LAYFMRP"/>
<gene>
    <name evidence="3" type="ORF">CCM_02119</name>
</gene>